<dbReference type="PANTHER" id="PTHR24412">
    <property type="entry name" value="KELCH PROTEIN"/>
    <property type="match status" value="1"/>
</dbReference>
<reference evidence="5" key="4">
    <citation type="submission" date="2025-09" db="UniProtKB">
        <authorList>
            <consortium name="Ensembl"/>
        </authorList>
    </citation>
    <scope>IDENTIFICATION</scope>
    <source>
        <strain evidence="5">HNI</strain>
    </source>
</reference>
<keyword evidence="1" id="KW-0880">Kelch repeat</keyword>
<proteinExistence type="predicted"/>
<dbReference type="InterPro" id="IPR000210">
    <property type="entry name" value="BTB/POZ_dom"/>
</dbReference>
<dbReference type="AlphaFoldDB" id="A0A3P9KS54"/>
<dbReference type="Ensembl" id="ENSORLT00020018039.1">
    <property type="protein sequence ID" value="ENSORLP00020011201.1"/>
    <property type="gene ID" value="ENSORLG00020000298.1"/>
</dbReference>
<evidence type="ECO:0000259" key="4">
    <source>
        <dbReference type="PROSITE" id="PS50097"/>
    </source>
</evidence>
<reference evidence="5" key="3">
    <citation type="submission" date="2025-08" db="UniProtKB">
        <authorList>
            <consortium name="Ensembl"/>
        </authorList>
    </citation>
    <scope>IDENTIFICATION</scope>
    <source>
        <strain evidence="5">HNI</strain>
    </source>
</reference>
<accession>A0A3P9KS54</accession>
<dbReference type="InterPro" id="IPR011333">
    <property type="entry name" value="SKP1/BTB/POZ_sf"/>
</dbReference>
<evidence type="ECO:0000313" key="5">
    <source>
        <dbReference type="Ensembl" id="ENSORLP00020011201.1"/>
    </source>
</evidence>
<evidence type="ECO:0000256" key="3">
    <source>
        <dbReference type="SAM" id="MobiDB-lite"/>
    </source>
</evidence>
<dbReference type="PANTHER" id="PTHR24412:SF435">
    <property type="entry name" value="KELCH-LIKE PROTEIN 7"/>
    <property type="match status" value="1"/>
</dbReference>
<dbReference type="SMART" id="SM00225">
    <property type="entry name" value="BTB"/>
    <property type="match status" value="1"/>
</dbReference>
<sequence>EWQRILPPASKKKGERKSCASKDTRELMMEKLDDLRKQGTLCDVTLMVQGKHFPVHTVVLAAASNFFRLMFTTRMMESMSHEVELRGAEPEIIQLLIDFIYTSRISVNTTNVQSVLGAANLHQIQPVKKLCADFIKDQTDPTNSLGNSRNTNRLHSKHQGLAFPESGVFGNAPQSGW</sequence>
<organism evidence="5 6">
    <name type="scientific">Oryzias latipes</name>
    <name type="common">Japanese rice fish</name>
    <name type="synonym">Japanese killifish</name>
    <dbReference type="NCBI Taxonomy" id="8090"/>
    <lineage>
        <taxon>Eukaryota</taxon>
        <taxon>Metazoa</taxon>
        <taxon>Chordata</taxon>
        <taxon>Craniata</taxon>
        <taxon>Vertebrata</taxon>
        <taxon>Euteleostomi</taxon>
        <taxon>Actinopterygii</taxon>
        <taxon>Neopterygii</taxon>
        <taxon>Teleostei</taxon>
        <taxon>Neoteleostei</taxon>
        <taxon>Acanthomorphata</taxon>
        <taxon>Ovalentaria</taxon>
        <taxon>Atherinomorphae</taxon>
        <taxon>Beloniformes</taxon>
        <taxon>Adrianichthyidae</taxon>
        <taxon>Oryziinae</taxon>
        <taxon>Oryzias</taxon>
    </lineage>
</organism>
<dbReference type="Pfam" id="PF00651">
    <property type="entry name" value="BTB"/>
    <property type="match status" value="1"/>
</dbReference>
<reference evidence="5 6" key="2">
    <citation type="submission" date="2017-04" db="EMBL/GenBank/DDBJ databases">
        <title>CpG methylation of centromeres and impact of large insertions on vertebrate speciation.</title>
        <authorList>
            <person name="Ichikawa K."/>
            <person name="Yoshimura J."/>
            <person name="Morishita S."/>
        </authorList>
    </citation>
    <scope>NUCLEOTIDE SEQUENCE</scope>
    <source>
        <strain evidence="5 6">HNI</strain>
    </source>
</reference>
<evidence type="ECO:0000256" key="2">
    <source>
        <dbReference type="ARBA" id="ARBA00022737"/>
    </source>
</evidence>
<name>A0A3P9KS54_ORYLA</name>
<evidence type="ECO:0000313" key="6">
    <source>
        <dbReference type="Proteomes" id="UP000265180"/>
    </source>
</evidence>
<dbReference type="PROSITE" id="PS50097">
    <property type="entry name" value="BTB"/>
    <property type="match status" value="1"/>
</dbReference>
<feature type="domain" description="BTB" evidence="4">
    <location>
        <begin position="42"/>
        <end position="109"/>
    </location>
</feature>
<feature type="region of interest" description="Disordered" evidence="3">
    <location>
        <begin position="1"/>
        <end position="21"/>
    </location>
</feature>
<evidence type="ECO:0000256" key="1">
    <source>
        <dbReference type="ARBA" id="ARBA00022441"/>
    </source>
</evidence>
<dbReference type="Proteomes" id="UP000265180">
    <property type="component" value="Chromosome 21"/>
</dbReference>
<dbReference type="SUPFAM" id="SSF54695">
    <property type="entry name" value="POZ domain"/>
    <property type="match status" value="1"/>
</dbReference>
<reference key="1">
    <citation type="journal article" date="2007" name="Nature">
        <title>The medaka draft genome and insights into vertebrate genome evolution.</title>
        <authorList>
            <person name="Kasahara M."/>
            <person name="Naruse K."/>
            <person name="Sasaki S."/>
            <person name="Nakatani Y."/>
            <person name="Qu W."/>
            <person name="Ahsan B."/>
            <person name="Yamada T."/>
            <person name="Nagayasu Y."/>
            <person name="Doi K."/>
            <person name="Kasai Y."/>
            <person name="Jindo T."/>
            <person name="Kobayashi D."/>
            <person name="Shimada A."/>
            <person name="Toyoda A."/>
            <person name="Kuroki Y."/>
            <person name="Fujiyama A."/>
            <person name="Sasaki T."/>
            <person name="Shimizu A."/>
            <person name="Asakawa S."/>
            <person name="Shimizu N."/>
            <person name="Hashimoto S."/>
            <person name="Yang J."/>
            <person name="Lee Y."/>
            <person name="Matsushima K."/>
            <person name="Sugano S."/>
            <person name="Sakaizumi M."/>
            <person name="Narita T."/>
            <person name="Ohishi K."/>
            <person name="Haga S."/>
            <person name="Ohta F."/>
            <person name="Nomoto H."/>
            <person name="Nogata K."/>
            <person name="Morishita T."/>
            <person name="Endo T."/>
            <person name="Shin-I T."/>
            <person name="Takeda H."/>
            <person name="Morishita S."/>
            <person name="Kohara Y."/>
        </authorList>
    </citation>
    <scope>NUCLEOTIDE SEQUENCE [LARGE SCALE GENOMIC DNA]</scope>
    <source>
        <strain>Hd-rR</strain>
    </source>
</reference>
<protein>
    <recommendedName>
        <fullName evidence="4">BTB domain-containing protein</fullName>
    </recommendedName>
</protein>
<dbReference type="Gene3D" id="3.30.710.10">
    <property type="entry name" value="Potassium Channel Kv1.1, Chain A"/>
    <property type="match status" value="1"/>
</dbReference>
<keyword evidence="2" id="KW-0677">Repeat</keyword>